<feature type="domain" description="F-box" evidence="1">
    <location>
        <begin position="45"/>
        <end position="91"/>
    </location>
</feature>
<protein>
    <recommendedName>
        <fullName evidence="1">F-box domain-containing protein</fullName>
    </recommendedName>
</protein>
<dbReference type="SUPFAM" id="SSF81383">
    <property type="entry name" value="F-box domain"/>
    <property type="match status" value="1"/>
</dbReference>
<proteinExistence type="predicted"/>
<evidence type="ECO:0000313" key="3">
    <source>
        <dbReference type="Proteomes" id="UP000554482"/>
    </source>
</evidence>
<name>A0A7J6XGL8_THATH</name>
<dbReference type="PROSITE" id="PS50181">
    <property type="entry name" value="FBOX"/>
    <property type="match status" value="1"/>
</dbReference>
<gene>
    <name evidence="2" type="ORF">FRX31_002218</name>
</gene>
<dbReference type="PANTHER" id="PTHR31672:SF13">
    <property type="entry name" value="F-BOX PROTEIN CPR30-LIKE"/>
    <property type="match status" value="1"/>
</dbReference>
<dbReference type="InterPro" id="IPR001810">
    <property type="entry name" value="F-box_dom"/>
</dbReference>
<dbReference type="AlphaFoldDB" id="A0A7J6XGL8"/>
<dbReference type="EMBL" id="JABWDY010000312">
    <property type="protein sequence ID" value="KAF5208195.1"/>
    <property type="molecule type" value="Genomic_DNA"/>
</dbReference>
<dbReference type="Gene3D" id="1.20.1280.50">
    <property type="match status" value="1"/>
</dbReference>
<dbReference type="InterPro" id="IPR036047">
    <property type="entry name" value="F-box-like_dom_sf"/>
</dbReference>
<dbReference type="Pfam" id="PF12937">
    <property type="entry name" value="F-box-like"/>
    <property type="match status" value="1"/>
</dbReference>
<evidence type="ECO:0000259" key="1">
    <source>
        <dbReference type="PROSITE" id="PS50181"/>
    </source>
</evidence>
<organism evidence="2 3">
    <name type="scientific">Thalictrum thalictroides</name>
    <name type="common">Rue-anemone</name>
    <name type="synonym">Anemone thalictroides</name>
    <dbReference type="NCBI Taxonomy" id="46969"/>
    <lineage>
        <taxon>Eukaryota</taxon>
        <taxon>Viridiplantae</taxon>
        <taxon>Streptophyta</taxon>
        <taxon>Embryophyta</taxon>
        <taxon>Tracheophyta</taxon>
        <taxon>Spermatophyta</taxon>
        <taxon>Magnoliopsida</taxon>
        <taxon>Ranunculales</taxon>
        <taxon>Ranunculaceae</taxon>
        <taxon>Thalictroideae</taxon>
        <taxon>Thalictrum</taxon>
    </lineage>
</organism>
<evidence type="ECO:0000313" key="2">
    <source>
        <dbReference type="EMBL" id="KAF5208195.1"/>
    </source>
</evidence>
<dbReference type="InterPro" id="IPR050796">
    <property type="entry name" value="SCF_F-box_component"/>
</dbReference>
<sequence length="448" mass="51447">MASSIIGEKRIRIDDSSSSSKLNSMIMPSFPTLVTTMSGNKRIKKHQNRDLPEEILIEIMYYLNAKDLQNYKSVSKFWFSSISHPHFINKHLNLIQQKPSQQEILLTALQIPKNQSSSHRYTHFSITITPQSQLMMNPKKLNFPQQQHGQLVMALSLQATCDGLLLFQDKYNPKQLYISNPVTCQFRPLTPIKHYCSFWALVSDTTSIHKYKVFGVNSNLHYSVLTLGEATPTPRWDSWTVSTPRKRANDYVFSQLTLLGKKLHWLTTDEYAADNGFLNSQECYCVYSVNIETLKFLRMRIPPKLMKPPCSEGITTSKGQGLHLLSEVNSSLCLTFVTPLQLQMFLMKEKKNSITWTKSLTVNLHSLSNQPSFFHSFLSDNTCLVPTRGVDHSDMLNLVKVYIHYGDKLFCYDLKTQDCTELGFLSNEQQLCKQYFFNSDSLVSWTSV</sequence>
<dbReference type="PANTHER" id="PTHR31672">
    <property type="entry name" value="BNACNNG10540D PROTEIN"/>
    <property type="match status" value="1"/>
</dbReference>
<comment type="caution">
    <text evidence="2">The sequence shown here is derived from an EMBL/GenBank/DDBJ whole genome shotgun (WGS) entry which is preliminary data.</text>
</comment>
<keyword evidence="3" id="KW-1185">Reference proteome</keyword>
<accession>A0A7J6XGL8</accession>
<dbReference type="OrthoDB" id="1918594at2759"/>
<dbReference type="SMART" id="SM00256">
    <property type="entry name" value="FBOX"/>
    <property type="match status" value="1"/>
</dbReference>
<reference evidence="2 3" key="1">
    <citation type="submission" date="2020-06" db="EMBL/GenBank/DDBJ databases">
        <title>Transcriptomic and genomic resources for Thalictrum thalictroides and T. hernandezii: Facilitating candidate gene discovery in an emerging model plant lineage.</title>
        <authorList>
            <person name="Arias T."/>
            <person name="Riano-Pachon D.M."/>
            <person name="Di Stilio V.S."/>
        </authorList>
    </citation>
    <scope>NUCLEOTIDE SEQUENCE [LARGE SCALE GENOMIC DNA]</scope>
    <source>
        <strain evidence="3">cv. WT478/WT964</strain>
        <tissue evidence="2">Leaves</tissue>
    </source>
</reference>
<dbReference type="Proteomes" id="UP000554482">
    <property type="component" value="Unassembled WGS sequence"/>
</dbReference>